<sequence length="113" mass="11705">MKKSIPAGITLATVAGLALLGAAPANAAATCYAGNICSYDGNDFGGTMWAGAATDFVEVPDDVTNSTDNNTSRGYNAQNNTAWGQEQTIMYISAGGEITTYSGNNNVLDHYRA</sequence>
<comment type="caution">
    <text evidence="2">The sequence shown here is derived from an EMBL/GenBank/DDBJ whole genome shotgun (WGS) entry which is preliminary data.</text>
</comment>
<evidence type="ECO:0008006" key="4">
    <source>
        <dbReference type="Google" id="ProtNLM"/>
    </source>
</evidence>
<reference evidence="2 3" key="1">
    <citation type="submission" date="2023-07" db="EMBL/GenBank/DDBJ databases">
        <title>Sorghum-associated microbial communities from plants grown in Nebraska, USA.</title>
        <authorList>
            <person name="Schachtman D."/>
        </authorList>
    </citation>
    <scope>NUCLEOTIDE SEQUENCE [LARGE SCALE GENOMIC DNA]</scope>
    <source>
        <strain evidence="2 3">2980</strain>
    </source>
</reference>
<feature type="signal peptide" evidence="1">
    <location>
        <begin position="1"/>
        <end position="27"/>
    </location>
</feature>
<evidence type="ECO:0000313" key="2">
    <source>
        <dbReference type="EMBL" id="MDR6865782.1"/>
    </source>
</evidence>
<dbReference type="RefSeq" id="WP_310016905.1">
    <property type="nucleotide sequence ID" value="NZ_JAVDUM010000001.1"/>
</dbReference>
<name>A0ABU1S831_9MICO</name>
<proteinExistence type="predicted"/>
<accession>A0ABU1S831</accession>
<feature type="chain" id="PRO_5046117532" description="Peptidase inhibitor family I36" evidence="1">
    <location>
        <begin position="28"/>
        <end position="113"/>
    </location>
</feature>
<organism evidence="2 3">
    <name type="scientific">Microbacterium resistens</name>
    <dbReference type="NCBI Taxonomy" id="156977"/>
    <lineage>
        <taxon>Bacteria</taxon>
        <taxon>Bacillati</taxon>
        <taxon>Actinomycetota</taxon>
        <taxon>Actinomycetes</taxon>
        <taxon>Micrococcales</taxon>
        <taxon>Microbacteriaceae</taxon>
        <taxon>Microbacterium</taxon>
    </lineage>
</organism>
<evidence type="ECO:0000313" key="3">
    <source>
        <dbReference type="Proteomes" id="UP001259347"/>
    </source>
</evidence>
<keyword evidence="1" id="KW-0732">Signal</keyword>
<protein>
    <recommendedName>
        <fullName evidence="4">Peptidase inhibitor family I36</fullName>
    </recommendedName>
</protein>
<dbReference type="Proteomes" id="UP001259347">
    <property type="component" value="Unassembled WGS sequence"/>
</dbReference>
<evidence type="ECO:0000256" key="1">
    <source>
        <dbReference type="SAM" id="SignalP"/>
    </source>
</evidence>
<keyword evidence="3" id="KW-1185">Reference proteome</keyword>
<dbReference type="EMBL" id="JAVDUM010000001">
    <property type="protein sequence ID" value="MDR6865782.1"/>
    <property type="molecule type" value="Genomic_DNA"/>
</dbReference>
<gene>
    <name evidence="2" type="ORF">J2Y69_000364</name>
</gene>